<protein>
    <recommendedName>
        <fullName evidence="5">CCHC-type domain-containing protein</fullName>
    </recommendedName>
</protein>
<comment type="caution">
    <text evidence="3">The sequence shown here is derived from an EMBL/GenBank/DDBJ whole genome shotgun (WGS) entry which is preliminary data.</text>
</comment>
<evidence type="ECO:0000313" key="4">
    <source>
        <dbReference type="Proteomes" id="UP000663889"/>
    </source>
</evidence>
<proteinExistence type="predicted"/>
<sequence>MTSSSNNILQNCSNETSVVSAPVSTNMIIDSPTVPIQNGLSSNGSFDGFQQKKRTHYQTNSISKPVSPSPMSSIPVPIAAEPLLHKVVQQVGVIHHVQDIQQVLGGPQVRCALPSSHPQQISITTESTRYAQTRYPISPFITRFNAEIKTRYPQVKNIIILKNKFNNDIKLVKLELTSSAVCEELLIKRKITVDFIVYDIDEYLAPVNVLICSKCLDLGHFMKQCTQVKSTCHTCGECADDLRLHICSNIEKCIHCDQNHKSNSFKCQVVKSFRSELTRKILSSNNRSTYSTTNTLNNMSNSNFKYLSSHFPPMPMPQFLPTNPNNTMLTKLDDLLGKITKVNNHLSNLELKYNNFEQFMNEKKENDLLIKENVNLLSKQSVGLKKDLVQHNLLIERHEKIFMKLIVPMFEDLFGLIASQNQDKKGNILDPDLKLKLERYLIQMKKAKEVDVKGEEDFRLIGVYAPDSKTWSWDDLSHFLSKKCIIYGDFNVDIMQDGKKAEILLQWADEQFLAQALPNLQLLYDLIVQIRTKCSILKKEVCFFKKIAKKELNLLFSSQLDNLLRLHNSPSSTSNSFWYRSKRFLKPSSSSLHALIDSSGQIVKENDLMCNVAADYYEDSF</sequence>
<feature type="coiled-coil region" evidence="1">
    <location>
        <begin position="332"/>
        <end position="366"/>
    </location>
</feature>
<evidence type="ECO:0008006" key="5">
    <source>
        <dbReference type="Google" id="ProtNLM"/>
    </source>
</evidence>
<dbReference type="InterPro" id="IPR036691">
    <property type="entry name" value="Endo/exonu/phosph_ase_sf"/>
</dbReference>
<gene>
    <name evidence="3" type="ORF">SEV965_LOCUS25333</name>
</gene>
<feature type="region of interest" description="Disordered" evidence="2">
    <location>
        <begin position="39"/>
        <end position="71"/>
    </location>
</feature>
<keyword evidence="1" id="KW-0175">Coiled coil</keyword>
<dbReference type="Gene3D" id="3.60.10.10">
    <property type="entry name" value="Endonuclease/exonuclease/phosphatase"/>
    <property type="match status" value="1"/>
</dbReference>
<dbReference type="Proteomes" id="UP000663889">
    <property type="component" value="Unassembled WGS sequence"/>
</dbReference>
<reference evidence="3" key="1">
    <citation type="submission" date="2021-02" db="EMBL/GenBank/DDBJ databases">
        <authorList>
            <person name="Nowell W R."/>
        </authorList>
    </citation>
    <scope>NUCLEOTIDE SEQUENCE</scope>
</reference>
<evidence type="ECO:0000256" key="1">
    <source>
        <dbReference type="SAM" id="Coils"/>
    </source>
</evidence>
<evidence type="ECO:0000256" key="2">
    <source>
        <dbReference type="SAM" id="MobiDB-lite"/>
    </source>
</evidence>
<feature type="compositionally biased region" description="Low complexity" evidence="2">
    <location>
        <begin position="61"/>
        <end position="71"/>
    </location>
</feature>
<evidence type="ECO:0000313" key="3">
    <source>
        <dbReference type="EMBL" id="CAF1282535.1"/>
    </source>
</evidence>
<organism evidence="3 4">
    <name type="scientific">Rotaria sordida</name>
    <dbReference type="NCBI Taxonomy" id="392033"/>
    <lineage>
        <taxon>Eukaryota</taxon>
        <taxon>Metazoa</taxon>
        <taxon>Spiralia</taxon>
        <taxon>Gnathifera</taxon>
        <taxon>Rotifera</taxon>
        <taxon>Eurotatoria</taxon>
        <taxon>Bdelloidea</taxon>
        <taxon>Philodinida</taxon>
        <taxon>Philodinidae</taxon>
        <taxon>Rotaria</taxon>
    </lineage>
</organism>
<name>A0A815C5K7_9BILA</name>
<dbReference type="AlphaFoldDB" id="A0A815C5K7"/>
<dbReference type="EMBL" id="CAJNOU010002031">
    <property type="protein sequence ID" value="CAF1282535.1"/>
    <property type="molecule type" value="Genomic_DNA"/>
</dbReference>
<accession>A0A815C5K7</accession>